<dbReference type="SUPFAM" id="SSF51110">
    <property type="entry name" value="alpha-D-mannose-specific plant lectins"/>
    <property type="match status" value="1"/>
</dbReference>
<gene>
    <name evidence="4" type="ORF">FPE_LOCUS19695</name>
</gene>
<dbReference type="CDD" id="cd00028">
    <property type="entry name" value="B_lectin"/>
    <property type="match status" value="1"/>
</dbReference>
<dbReference type="Proteomes" id="UP000834106">
    <property type="component" value="Chromosome 12"/>
</dbReference>
<sequence>MTNHVDMVDPTLRYLGRFDPEIYFPVPSVQNREAILSLHTQKWSKTITGSVLKWVMRKTVGFTNAALQALCAHATIIALNSANKVFTLGFYKPEHTNNTYLGIWYKDYSSNRPVWLGNREKPIMDILAFSISSAGKLIVTSNRSDPIELYGGGNGTNMTAMLLNSGNFVVRETNINGSAGRILWESFDYPTNTLNPGMKLGVNYRNGRNRYLTSWFALNNFASGIFTLEWDPARHRLIVRRRRLVYWTNGDVKNYTNENSRLNVNEFENIVHKPHVLNFNYNLTYVSNGVEDYFSYSLIIDPKLSPERRKTLSLLRLKFNGDIYDPDHPDISQVSVIVITEAVNYGSSQVAGIIMRNLFGYQGISLMEM</sequence>
<organism evidence="4 5">
    <name type="scientific">Fraxinus pennsylvanica</name>
    <dbReference type="NCBI Taxonomy" id="56036"/>
    <lineage>
        <taxon>Eukaryota</taxon>
        <taxon>Viridiplantae</taxon>
        <taxon>Streptophyta</taxon>
        <taxon>Embryophyta</taxon>
        <taxon>Tracheophyta</taxon>
        <taxon>Spermatophyta</taxon>
        <taxon>Magnoliopsida</taxon>
        <taxon>eudicotyledons</taxon>
        <taxon>Gunneridae</taxon>
        <taxon>Pentapetalae</taxon>
        <taxon>asterids</taxon>
        <taxon>lamiids</taxon>
        <taxon>Lamiales</taxon>
        <taxon>Oleaceae</taxon>
        <taxon>Oleeae</taxon>
        <taxon>Fraxinus</taxon>
    </lineage>
</organism>
<keyword evidence="2" id="KW-0325">Glycoprotein</keyword>
<reference evidence="4" key="1">
    <citation type="submission" date="2023-05" db="EMBL/GenBank/DDBJ databases">
        <authorList>
            <person name="Huff M."/>
        </authorList>
    </citation>
    <scope>NUCLEOTIDE SEQUENCE</scope>
</reference>
<dbReference type="EMBL" id="OU503047">
    <property type="protein sequence ID" value="CAI9772265.1"/>
    <property type="molecule type" value="Genomic_DNA"/>
</dbReference>
<dbReference type="PANTHER" id="PTHR32444:SF226">
    <property type="entry name" value="BULB-TYPE LECTIN DOMAIN-CONTAINING PROTEIN"/>
    <property type="match status" value="1"/>
</dbReference>
<dbReference type="SMART" id="SM00108">
    <property type="entry name" value="B_lectin"/>
    <property type="match status" value="1"/>
</dbReference>
<dbReference type="Gene3D" id="2.90.10.10">
    <property type="entry name" value="Bulb-type lectin domain"/>
    <property type="match status" value="1"/>
</dbReference>
<name>A0AAD1ZMJ3_9LAMI</name>
<evidence type="ECO:0000313" key="4">
    <source>
        <dbReference type="EMBL" id="CAI9772265.1"/>
    </source>
</evidence>
<dbReference type="Pfam" id="PF01453">
    <property type="entry name" value="B_lectin"/>
    <property type="match status" value="1"/>
</dbReference>
<feature type="domain" description="Bulb-type lectin" evidence="3">
    <location>
        <begin position="61"/>
        <end position="183"/>
    </location>
</feature>
<evidence type="ECO:0000256" key="1">
    <source>
        <dbReference type="ARBA" id="ARBA00022729"/>
    </source>
</evidence>
<protein>
    <recommendedName>
        <fullName evidence="3">Bulb-type lectin domain-containing protein</fullName>
    </recommendedName>
</protein>
<accession>A0AAD1ZMJ3</accession>
<evidence type="ECO:0000313" key="5">
    <source>
        <dbReference type="Proteomes" id="UP000834106"/>
    </source>
</evidence>
<dbReference type="SUPFAM" id="SSF52540">
    <property type="entry name" value="P-loop containing nucleoside triphosphate hydrolases"/>
    <property type="match status" value="1"/>
</dbReference>
<dbReference type="InterPro" id="IPR001480">
    <property type="entry name" value="Bulb-type_lectin_dom"/>
</dbReference>
<dbReference type="PROSITE" id="PS50927">
    <property type="entry name" value="BULB_LECTIN"/>
    <property type="match status" value="1"/>
</dbReference>
<dbReference type="InterPro" id="IPR027417">
    <property type="entry name" value="P-loop_NTPase"/>
</dbReference>
<evidence type="ECO:0000259" key="3">
    <source>
        <dbReference type="PROSITE" id="PS50927"/>
    </source>
</evidence>
<dbReference type="Gene3D" id="3.40.50.300">
    <property type="entry name" value="P-loop containing nucleotide triphosphate hydrolases"/>
    <property type="match status" value="1"/>
</dbReference>
<keyword evidence="5" id="KW-1185">Reference proteome</keyword>
<dbReference type="AlphaFoldDB" id="A0AAD1ZMJ3"/>
<keyword evidence="1" id="KW-0732">Signal</keyword>
<proteinExistence type="predicted"/>
<dbReference type="InterPro" id="IPR036426">
    <property type="entry name" value="Bulb-type_lectin_dom_sf"/>
</dbReference>
<dbReference type="PANTHER" id="PTHR32444">
    <property type="entry name" value="BULB-TYPE LECTIN DOMAIN-CONTAINING PROTEIN"/>
    <property type="match status" value="1"/>
</dbReference>
<evidence type="ECO:0000256" key="2">
    <source>
        <dbReference type="ARBA" id="ARBA00023180"/>
    </source>
</evidence>